<dbReference type="PANTHER" id="PTHR45290:SF3">
    <property type="entry name" value="OS01G0649000 PROTEIN"/>
    <property type="match status" value="1"/>
</dbReference>
<organism evidence="3 4">
    <name type="scientific">Asparagus officinalis</name>
    <name type="common">Garden asparagus</name>
    <dbReference type="NCBI Taxonomy" id="4686"/>
    <lineage>
        <taxon>Eukaryota</taxon>
        <taxon>Viridiplantae</taxon>
        <taxon>Streptophyta</taxon>
        <taxon>Embryophyta</taxon>
        <taxon>Tracheophyta</taxon>
        <taxon>Spermatophyta</taxon>
        <taxon>Magnoliopsida</taxon>
        <taxon>Liliopsida</taxon>
        <taxon>Asparagales</taxon>
        <taxon>Asparagaceae</taxon>
        <taxon>Asparagoideae</taxon>
        <taxon>Asparagus</taxon>
    </lineage>
</organism>
<feature type="compositionally biased region" description="Basic residues" evidence="1">
    <location>
        <begin position="24"/>
        <end position="34"/>
    </location>
</feature>
<feature type="region of interest" description="Disordered" evidence="1">
    <location>
        <begin position="229"/>
        <end position="272"/>
    </location>
</feature>
<sequence length="272" mass="29796">MTTEEMETMASSKGAGTEEEQLKKIKKQKNKKKKEKTDVEEGQEGGNLDTDGKRKKNKSKKRSAPALDSQEERCINAGCRSTVHSEAYPFALLYLVVVCANMHSNLAVHGDTGELVVRGDLEVIAKSTSLLSPVDVLKLLKSLTSMVQQRGAVLICALPWLRSLLCQQASSIASQESSLHILNSLYQLIEARVSTFRSALQLSTSLDVLCARMPEVEAEEDSTIPLIIYEDKDSSEEEAENEDAMETDEVDGEDLGAIIDSHDSDGSEVMSD</sequence>
<feature type="compositionally biased region" description="Acidic residues" evidence="1">
    <location>
        <begin position="233"/>
        <end position="254"/>
    </location>
</feature>
<dbReference type="PANTHER" id="PTHR45290">
    <property type="entry name" value="OS03G0300300 PROTEIN"/>
    <property type="match status" value="1"/>
</dbReference>
<evidence type="ECO:0000259" key="2">
    <source>
        <dbReference type="Pfam" id="PF04003"/>
    </source>
</evidence>
<dbReference type="InterPro" id="IPR007148">
    <property type="entry name" value="SSU_processome_Utp12"/>
</dbReference>
<dbReference type="Proteomes" id="UP000243459">
    <property type="component" value="Chromosome 9"/>
</dbReference>
<dbReference type="AlphaFoldDB" id="A0A5P1E7K2"/>
<protein>
    <recommendedName>
        <fullName evidence="2">Small-subunit processome Utp12 domain-containing protein</fullName>
    </recommendedName>
</protein>
<feature type="domain" description="Small-subunit processome Utp12" evidence="2">
    <location>
        <begin position="120"/>
        <end position="210"/>
    </location>
</feature>
<keyword evidence="4" id="KW-1185">Reference proteome</keyword>
<accession>A0A5P1E7K2</accession>
<evidence type="ECO:0000313" key="3">
    <source>
        <dbReference type="EMBL" id="ONK58558.1"/>
    </source>
</evidence>
<reference evidence="4" key="1">
    <citation type="journal article" date="2017" name="Nat. Commun.">
        <title>The asparagus genome sheds light on the origin and evolution of a young Y chromosome.</title>
        <authorList>
            <person name="Harkess A."/>
            <person name="Zhou J."/>
            <person name="Xu C."/>
            <person name="Bowers J.E."/>
            <person name="Van der Hulst R."/>
            <person name="Ayyampalayam S."/>
            <person name="Mercati F."/>
            <person name="Riccardi P."/>
            <person name="McKain M.R."/>
            <person name="Kakrana A."/>
            <person name="Tang H."/>
            <person name="Ray J."/>
            <person name="Groenendijk J."/>
            <person name="Arikit S."/>
            <person name="Mathioni S.M."/>
            <person name="Nakano M."/>
            <person name="Shan H."/>
            <person name="Telgmann-Rauber A."/>
            <person name="Kanno A."/>
            <person name="Yue Z."/>
            <person name="Chen H."/>
            <person name="Li W."/>
            <person name="Chen Y."/>
            <person name="Xu X."/>
            <person name="Zhang Y."/>
            <person name="Luo S."/>
            <person name="Chen H."/>
            <person name="Gao J."/>
            <person name="Mao Z."/>
            <person name="Pires J.C."/>
            <person name="Luo M."/>
            <person name="Kudrna D."/>
            <person name="Wing R.A."/>
            <person name="Meyers B.C."/>
            <person name="Yi K."/>
            <person name="Kong H."/>
            <person name="Lavrijsen P."/>
            <person name="Sunseri F."/>
            <person name="Falavigna A."/>
            <person name="Ye Y."/>
            <person name="Leebens-Mack J.H."/>
            <person name="Chen G."/>
        </authorList>
    </citation>
    <scope>NUCLEOTIDE SEQUENCE [LARGE SCALE GENOMIC DNA]</scope>
    <source>
        <strain evidence="4">cv. DH0086</strain>
    </source>
</reference>
<feature type="compositionally biased region" description="Basic residues" evidence="1">
    <location>
        <begin position="53"/>
        <end position="63"/>
    </location>
</feature>
<dbReference type="EMBL" id="CM007389">
    <property type="protein sequence ID" value="ONK58558.1"/>
    <property type="molecule type" value="Genomic_DNA"/>
</dbReference>
<proteinExistence type="predicted"/>
<gene>
    <name evidence="3" type="ORF">A4U43_C09F14310</name>
</gene>
<name>A0A5P1E7K2_ASPOF</name>
<evidence type="ECO:0000313" key="4">
    <source>
        <dbReference type="Proteomes" id="UP000243459"/>
    </source>
</evidence>
<dbReference type="Gramene" id="ONK58558">
    <property type="protein sequence ID" value="ONK58558"/>
    <property type="gene ID" value="A4U43_C09F14310"/>
</dbReference>
<dbReference type="Pfam" id="PF04003">
    <property type="entry name" value="Utp12"/>
    <property type="match status" value="1"/>
</dbReference>
<feature type="region of interest" description="Disordered" evidence="1">
    <location>
        <begin position="1"/>
        <end position="67"/>
    </location>
</feature>
<evidence type="ECO:0000256" key="1">
    <source>
        <dbReference type="SAM" id="MobiDB-lite"/>
    </source>
</evidence>